<dbReference type="InterPro" id="IPR032675">
    <property type="entry name" value="LRR_dom_sf"/>
</dbReference>
<keyword evidence="4" id="KW-1185">Reference proteome</keyword>
<sequence>MSRSNAQVSCFTSLNFRKLFHRRTSSKAESQTSRITVVRDQVAKHNHILCGAGEEWIFEPDGLPSYSAVSHHHDEKTSPLDANVVATIEDKLDELDATLRELSKKLHDNPELAFNETYAAKILTDFMKEHGFRVELGYGGMGTGWRAEYTVGKGGRVLGVNSEMDALPGIGHACGHNLIAIVGLGIAVAVKEALVAHNVPGKIVILGTPAEEGGGGKIILLKKNAYKEMDACLMAHPAGGALNSSSNGVTGAAQAMFVEFHGTTAHAAAAPWEGRNALDAAVVAYSSISALRQQIKPDHRIHGIIEGSNWTANTIPDYAKLTYIVRAPNKAELEQLAKRVVSCFHGAASSSGCVVRVEMIPPYLDLRQNAGLAREFSSNIISRYGMSVNETNSAASTDFGNVSYELPSLHPLFAIPTQPNGGNHTAKFTESASTPEAHVATLNVTKGLALTGFRVISDDKFFKEAVSFEVFYVIQNQNMRFFNLTSARKLRKLRVRTYELILSHPSRLRVPWGQLTHLALETRLSLLSWHHVIRATPLLQKCHVYFIGFNPEPNEDVPVNHENDIAALRTLTPRTVTLHHLRELVTTFTGPFSSAIFSDVSCPRLQTLKVANSLVGCGFQSDDLPLDFFKKTAPSLTSLMLSHTEMSADQLLRVLRHAPRITELRIDCEGDHDKLLKALTISRDAEILLPRLISFHMSAVSYFRLDEEGIPPTFSAHVFAEAIRSRWYYAKIEGRPFQAGLFIDDRLTRQRKLRNVEASLSGCKAEGLDLTTGTVVNLKNVKRNTVDPRGDYPWGFRFTDWLEWRTEY</sequence>
<dbReference type="Gene3D" id="3.80.10.10">
    <property type="entry name" value="Ribonuclease Inhibitor"/>
    <property type="match status" value="1"/>
</dbReference>
<dbReference type="AlphaFoldDB" id="A0A9P7K8R8"/>
<dbReference type="Proteomes" id="UP000775547">
    <property type="component" value="Unassembled WGS sequence"/>
</dbReference>
<dbReference type="PANTHER" id="PTHR30575:SF0">
    <property type="entry name" value="XAA-ARG DIPEPTIDASE"/>
    <property type="match status" value="1"/>
</dbReference>
<dbReference type="GO" id="GO:0016805">
    <property type="term" value="F:dipeptidase activity"/>
    <property type="evidence" value="ECO:0007669"/>
    <property type="project" value="TreeGrafter"/>
</dbReference>
<feature type="domain" description="Peptidase M20 dimerisation" evidence="2">
    <location>
        <begin position="256"/>
        <end position="343"/>
    </location>
</feature>
<dbReference type="Pfam" id="PF01546">
    <property type="entry name" value="Peptidase_M20"/>
    <property type="match status" value="1"/>
</dbReference>
<reference evidence="3" key="1">
    <citation type="submission" date="2020-07" db="EMBL/GenBank/DDBJ databases">
        <authorList>
            <person name="Nieuwenhuis M."/>
            <person name="Van De Peppel L.J.J."/>
        </authorList>
    </citation>
    <scope>NUCLEOTIDE SEQUENCE</scope>
    <source>
        <strain evidence="3">AP01</strain>
        <tissue evidence="3">Mycelium</tissue>
    </source>
</reference>
<evidence type="ECO:0000313" key="4">
    <source>
        <dbReference type="Proteomes" id="UP000775547"/>
    </source>
</evidence>
<dbReference type="InterPro" id="IPR036264">
    <property type="entry name" value="Bact_exopeptidase_dim_dom"/>
</dbReference>
<dbReference type="NCBIfam" id="TIGR01891">
    <property type="entry name" value="amidohydrolases"/>
    <property type="match status" value="1"/>
</dbReference>
<proteinExistence type="inferred from homology"/>
<dbReference type="OrthoDB" id="6119954at2759"/>
<dbReference type="InterPro" id="IPR052030">
    <property type="entry name" value="Peptidase_M20/M20A_hydrolases"/>
</dbReference>
<dbReference type="EMBL" id="JABCKV010000313">
    <property type="protein sequence ID" value="KAG5641428.1"/>
    <property type="molecule type" value="Genomic_DNA"/>
</dbReference>
<name>A0A9P7K8R8_9AGAR</name>
<dbReference type="PANTHER" id="PTHR30575">
    <property type="entry name" value="PEPTIDASE M20"/>
    <property type="match status" value="1"/>
</dbReference>
<evidence type="ECO:0000313" key="3">
    <source>
        <dbReference type="EMBL" id="KAG5641428.1"/>
    </source>
</evidence>
<evidence type="ECO:0000256" key="1">
    <source>
        <dbReference type="ARBA" id="ARBA00006247"/>
    </source>
</evidence>
<comment type="caution">
    <text evidence="3">The sequence shown here is derived from an EMBL/GenBank/DDBJ whole genome shotgun (WGS) entry which is preliminary data.</text>
</comment>
<gene>
    <name evidence="3" type="ORF">DXG03_005244</name>
</gene>
<dbReference type="SUPFAM" id="SSF55031">
    <property type="entry name" value="Bacterial exopeptidase dimerisation domain"/>
    <property type="match status" value="1"/>
</dbReference>
<dbReference type="FunFam" id="3.30.70.360:FF:000004">
    <property type="entry name" value="Peptidase M20 domain-containing protein 2"/>
    <property type="match status" value="1"/>
</dbReference>
<evidence type="ECO:0000259" key="2">
    <source>
        <dbReference type="Pfam" id="PF07687"/>
    </source>
</evidence>
<dbReference type="CDD" id="cd03887">
    <property type="entry name" value="M20_Acy1L2"/>
    <property type="match status" value="1"/>
</dbReference>
<dbReference type="InterPro" id="IPR017439">
    <property type="entry name" value="Amidohydrolase"/>
</dbReference>
<organism evidence="3 4">
    <name type="scientific">Asterophora parasitica</name>
    <dbReference type="NCBI Taxonomy" id="117018"/>
    <lineage>
        <taxon>Eukaryota</taxon>
        <taxon>Fungi</taxon>
        <taxon>Dikarya</taxon>
        <taxon>Basidiomycota</taxon>
        <taxon>Agaricomycotina</taxon>
        <taxon>Agaricomycetes</taxon>
        <taxon>Agaricomycetidae</taxon>
        <taxon>Agaricales</taxon>
        <taxon>Tricholomatineae</taxon>
        <taxon>Lyophyllaceae</taxon>
        <taxon>Asterophora</taxon>
    </lineage>
</organism>
<dbReference type="SUPFAM" id="SSF53187">
    <property type="entry name" value="Zn-dependent exopeptidases"/>
    <property type="match status" value="1"/>
</dbReference>
<dbReference type="Gene3D" id="3.30.70.360">
    <property type="match status" value="1"/>
</dbReference>
<dbReference type="InterPro" id="IPR011650">
    <property type="entry name" value="Peptidase_M20_dimer"/>
</dbReference>
<accession>A0A9P7K8R8</accession>
<comment type="similarity">
    <text evidence="1">Belongs to the peptidase M20A family.</text>
</comment>
<reference evidence="3" key="2">
    <citation type="submission" date="2021-10" db="EMBL/GenBank/DDBJ databases">
        <title>Phylogenomics reveals ancestral predisposition of the termite-cultivated fungus Termitomyces towards a domesticated lifestyle.</title>
        <authorList>
            <person name="Auxier B."/>
            <person name="Grum-Grzhimaylo A."/>
            <person name="Cardenas M.E."/>
            <person name="Lodge J.D."/>
            <person name="Laessoe T."/>
            <person name="Pedersen O."/>
            <person name="Smith M.E."/>
            <person name="Kuyper T.W."/>
            <person name="Franco-Molano E.A."/>
            <person name="Baroni T.J."/>
            <person name="Aanen D.K."/>
        </authorList>
    </citation>
    <scope>NUCLEOTIDE SEQUENCE</scope>
    <source>
        <strain evidence="3">AP01</strain>
        <tissue evidence="3">Mycelium</tissue>
    </source>
</reference>
<protein>
    <recommendedName>
        <fullName evidence="2">Peptidase M20 dimerisation domain-containing protein</fullName>
    </recommendedName>
</protein>
<dbReference type="Pfam" id="PF07687">
    <property type="entry name" value="M20_dimer"/>
    <property type="match status" value="1"/>
</dbReference>
<dbReference type="InterPro" id="IPR002933">
    <property type="entry name" value="Peptidase_M20"/>
</dbReference>
<dbReference type="Gene3D" id="3.40.630.10">
    <property type="entry name" value="Zn peptidases"/>
    <property type="match status" value="1"/>
</dbReference>